<feature type="region of interest" description="Disordered" evidence="1">
    <location>
        <begin position="1"/>
        <end position="67"/>
    </location>
</feature>
<evidence type="ECO:0000313" key="2">
    <source>
        <dbReference type="EMBL" id="GCA62093.1"/>
    </source>
</evidence>
<dbReference type="EMBL" id="BDIP01000155">
    <property type="protein sequence ID" value="GCA62093.1"/>
    <property type="molecule type" value="Genomic_DNA"/>
</dbReference>
<feature type="region of interest" description="Disordered" evidence="1">
    <location>
        <begin position="140"/>
        <end position="170"/>
    </location>
</feature>
<evidence type="ECO:0000313" key="3">
    <source>
        <dbReference type="Proteomes" id="UP000265618"/>
    </source>
</evidence>
<feature type="compositionally biased region" description="Polar residues" evidence="1">
    <location>
        <begin position="27"/>
        <end position="41"/>
    </location>
</feature>
<proteinExistence type="predicted"/>
<organism evidence="2 3">
    <name type="scientific">Kipferlia bialata</name>
    <dbReference type="NCBI Taxonomy" id="797122"/>
    <lineage>
        <taxon>Eukaryota</taxon>
        <taxon>Metamonada</taxon>
        <taxon>Carpediemonas-like organisms</taxon>
        <taxon>Kipferlia</taxon>
    </lineage>
</organism>
<dbReference type="Proteomes" id="UP000265618">
    <property type="component" value="Unassembled WGS sequence"/>
</dbReference>
<dbReference type="AlphaFoldDB" id="A0A391NUD4"/>
<feature type="compositionally biased region" description="Basic and acidic residues" evidence="1">
    <location>
        <begin position="1"/>
        <end position="11"/>
    </location>
</feature>
<name>A0A391NUD4_9EUKA</name>
<comment type="caution">
    <text evidence="2">The sequence shown here is derived from an EMBL/GenBank/DDBJ whole genome shotgun (WGS) entry which is preliminary data.</text>
</comment>
<sequence>MPEGCGERAELGESGVCQSGKVHMQVPPSTSGDTCTCTPNTEEGGEGEGERDLATPPSTSEVTFGRVPPQVVSDEAPLSGSVTVCVSQEQASYGEREEERVDCTPSGSDVVSLPPTAMSPTVTSPLPLPLPLPVPNQSPLLSTPDQDPVVATLPPSPPSRVRGWRRGTESSKPSAGMLLYWYRALAYVRCRCH</sequence>
<accession>A0A391NUD4</accession>
<feature type="region of interest" description="Disordered" evidence="1">
    <location>
        <begin position="89"/>
        <end position="115"/>
    </location>
</feature>
<keyword evidence="3" id="KW-1185">Reference proteome</keyword>
<protein>
    <submittedName>
        <fullName evidence="2">Uncharacterized protein</fullName>
    </submittedName>
</protein>
<evidence type="ECO:0000256" key="1">
    <source>
        <dbReference type="SAM" id="MobiDB-lite"/>
    </source>
</evidence>
<reference evidence="2 3" key="1">
    <citation type="journal article" date="2018" name="PLoS ONE">
        <title>The draft genome of Kipferlia bialata reveals reductive genome evolution in fornicate parasites.</title>
        <authorList>
            <person name="Tanifuji G."/>
            <person name="Takabayashi S."/>
            <person name="Kume K."/>
            <person name="Takagi M."/>
            <person name="Nakayama T."/>
            <person name="Kamikawa R."/>
            <person name="Inagaki Y."/>
            <person name="Hashimoto T."/>
        </authorList>
    </citation>
    <scope>NUCLEOTIDE SEQUENCE [LARGE SCALE GENOMIC DNA]</scope>
    <source>
        <strain evidence="2">NY0173</strain>
    </source>
</reference>
<gene>
    <name evidence="2" type="ORF">KIPB_001158</name>
</gene>